<evidence type="ECO:0000256" key="2">
    <source>
        <dbReference type="ARBA" id="ARBA00022801"/>
    </source>
</evidence>
<accession>A0A553JXA4</accession>
<keyword evidence="8" id="KW-1185">Reference proteome</keyword>
<organism evidence="7 8">
    <name type="scientific">Tessaracoccus rhinocerotis</name>
    <dbReference type="NCBI Taxonomy" id="1689449"/>
    <lineage>
        <taxon>Bacteria</taxon>
        <taxon>Bacillati</taxon>
        <taxon>Actinomycetota</taxon>
        <taxon>Actinomycetes</taxon>
        <taxon>Propionibacteriales</taxon>
        <taxon>Propionibacteriaceae</taxon>
        <taxon>Tessaracoccus</taxon>
    </lineage>
</organism>
<dbReference type="GO" id="GO:0004563">
    <property type="term" value="F:beta-N-acetylhexosaminidase activity"/>
    <property type="evidence" value="ECO:0007669"/>
    <property type="project" value="InterPro"/>
</dbReference>
<sequence>MEPRREHPHRRAGRVRTARGCLRTGTDVYLNPANAATDLVPATPGAVEIATSGADADDIEIVLDTARTTELGTEGYELQIASDGVTITAADERGAFYGTRSLSQLLRQTTTLPAGSSLDVPMYEERGVTLCACQINIQTDFIDRLLTDMADLKLNHLLLEMKLETDDPRNNTWSYYTRDDVAELVAKADVLGIDVIPEINSPGHLGIWLEHRPDLQLRNNAGNRNQNQLDLSHPEALDFYTGLVDQYDGVFTTDYWHMGADEYMMRPSPSPPTVRSAPT</sequence>
<dbReference type="InterPro" id="IPR015882">
    <property type="entry name" value="HEX_bac_N"/>
</dbReference>
<dbReference type="Gene3D" id="3.20.20.80">
    <property type="entry name" value="Glycosidases"/>
    <property type="match status" value="1"/>
</dbReference>
<dbReference type="InterPro" id="IPR025705">
    <property type="entry name" value="Beta_hexosaminidase_sua/sub"/>
</dbReference>
<dbReference type="EMBL" id="VKKG01000006">
    <property type="protein sequence ID" value="TRY17060.1"/>
    <property type="molecule type" value="Genomic_DNA"/>
</dbReference>
<keyword evidence="3" id="KW-0326">Glycosidase</keyword>
<proteinExistence type="inferred from homology"/>
<dbReference type="PANTHER" id="PTHR43678">
    <property type="entry name" value="PUTATIVE (AFU_ORTHOLOGUE AFUA_2G00640)-RELATED"/>
    <property type="match status" value="1"/>
</dbReference>
<protein>
    <submittedName>
        <fullName evidence="7">Family 20 glycosylhydrolase</fullName>
    </submittedName>
</protein>
<dbReference type="OrthoDB" id="3726709at2"/>
<dbReference type="Pfam" id="PF00728">
    <property type="entry name" value="Glyco_hydro_20"/>
    <property type="match status" value="1"/>
</dbReference>
<dbReference type="PRINTS" id="PR00738">
    <property type="entry name" value="GLHYDRLASE20"/>
</dbReference>
<comment type="similarity">
    <text evidence="1">Belongs to the glycosyl hydrolase 20 family.</text>
</comment>
<dbReference type="InterPro" id="IPR017853">
    <property type="entry name" value="GH"/>
</dbReference>
<evidence type="ECO:0000256" key="3">
    <source>
        <dbReference type="ARBA" id="ARBA00023295"/>
    </source>
</evidence>
<dbReference type="AlphaFoldDB" id="A0A553JXA4"/>
<dbReference type="SUPFAM" id="SSF51445">
    <property type="entry name" value="(Trans)glycosidases"/>
    <property type="match status" value="1"/>
</dbReference>
<evidence type="ECO:0000259" key="5">
    <source>
        <dbReference type="Pfam" id="PF00728"/>
    </source>
</evidence>
<dbReference type="Pfam" id="PF02838">
    <property type="entry name" value="Glyco_hydro_20b"/>
    <property type="match status" value="1"/>
</dbReference>
<keyword evidence="2 7" id="KW-0378">Hydrolase</keyword>
<evidence type="ECO:0000313" key="8">
    <source>
        <dbReference type="Proteomes" id="UP000317638"/>
    </source>
</evidence>
<dbReference type="InterPro" id="IPR015883">
    <property type="entry name" value="Glyco_hydro_20_cat"/>
</dbReference>
<name>A0A553JXA4_9ACTN</name>
<feature type="active site" description="Proton donor" evidence="4">
    <location>
        <position position="262"/>
    </location>
</feature>
<evidence type="ECO:0000256" key="4">
    <source>
        <dbReference type="PIRSR" id="PIRSR625705-1"/>
    </source>
</evidence>
<evidence type="ECO:0000256" key="1">
    <source>
        <dbReference type="ARBA" id="ARBA00006285"/>
    </source>
</evidence>
<dbReference type="GO" id="GO:0005975">
    <property type="term" value="P:carbohydrate metabolic process"/>
    <property type="evidence" value="ECO:0007669"/>
    <property type="project" value="InterPro"/>
</dbReference>
<evidence type="ECO:0000313" key="7">
    <source>
        <dbReference type="EMBL" id="TRY17060.1"/>
    </source>
</evidence>
<evidence type="ECO:0000259" key="6">
    <source>
        <dbReference type="Pfam" id="PF02838"/>
    </source>
</evidence>
<dbReference type="PANTHER" id="PTHR43678:SF1">
    <property type="entry name" value="BETA-N-ACETYLHEXOSAMINIDASE"/>
    <property type="match status" value="1"/>
</dbReference>
<dbReference type="Proteomes" id="UP000317638">
    <property type="component" value="Unassembled WGS sequence"/>
</dbReference>
<gene>
    <name evidence="7" type="ORF">FOJ82_14525</name>
</gene>
<dbReference type="SUPFAM" id="SSF55545">
    <property type="entry name" value="beta-N-acetylhexosaminidase-like domain"/>
    <property type="match status" value="1"/>
</dbReference>
<dbReference type="InterPro" id="IPR052764">
    <property type="entry name" value="GH20_Enzymes"/>
</dbReference>
<feature type="domain" description="Beta-hexosaminidase bacterial type N-terminal" evidence="6">
    <location>
        <begin position="45"/>
        <end position="116"/>
    </location>
</feature>
<dbReference type="InterPro" id="IPR029018">
    <property type="entry name" value="Hex-like_dom2"/>
</dbReference>
<feature type="domain" description="Glycoside hydrolase family 20 catalytic" evidence="5">
    <location>
        <begin position="169"/>
        <end position="274"/>
    </location>
</feature>
<dbReference type="Gene3D" id="3.30.379.10">
    <property type="entry name" value="Chitobiase/beta-hexosaminidase domain 2-like"/>
    <property type="match status" value="1"/>
</dbReference>
<reference evidence="7 8" key="1">
    <citation type="submission" date="2019-07" db="EMBL/GenBank/DDBJ databases">
        <authorList>
            <person name="Zhou L.-Y."/>
        </authorList>
    </citation>
    <scope>NUCLEOTIDE SEQUENCE [LARGE SCALE GENOMIC DNA]</scope>
    <source>
        <strain evidence="7 8">YIM 101269</strain>
    </source>
</reference>
<comment type="caution">
    <text evidence="7">The sequence shown here is derived from an EMBL/GenBank/DDBJ whole genome shotgun (WGS) entry which is preliminary data.</text>
</comment>